<proteinExistence type="predicted"/>
<reference evidence="3 4" key="1">
    <citation type="journal article" date="2022" name="Nat. Ecol. Evol.">
        <title>A masculinizing supergene underlies an exaggerated male reproductive morph in a spider.</title>
        <authorList>
            <person name="Hendrickx F."/>
            <person name="De Corte Z."/>
            <person name="Sonet G."/>
            <person name="Van Belleghem S.M."/>
            <person name="Kostlbacher S."/>
            <person name="Vangestel C."/>
        </authorList>
    </citation>
    <scope>NUCLEOTIDE SEQUENCE [LARGE SCALE GENOMIC DNA]</scope>
    <source>
        <strain evidence="3">W744_W776</strain>
    </source>
</reference>
<comment type="caution">
    <text evidence="3">The sequence shown here is derived from an EMBL/GenBank/DDBJ whole genome shotgun (WGS) entry which is preliminary data.</text>
</comment>
<feature type="chain" id="PRO_5043775813" evidence="2">
    <location>
        <begin position="23"/>
        <end position="144"/>
    </location>
</feature>
<sequence>MGLKVLLAVILLMTLTTSDVSGNGYMYIPYDDFQPHQRRPYPNENFFHQPSTYFPRNLRKHPLWSEFWDTYNYQGPLEEDHAKLPGGHVFFEREYPKPVGNYPRVYPHQTPTSNGNSRDDDYNRYKDYFFRRFGSNFDRNEPRY</sequence>
<keyword evidence="2" id="KW-0732">Signal</keyword>
<evidence type="ECO:0000256" key="1">
    <source>
        <dbReference type="SAM" id="MobiDB-lite"/>
    </source>
</evidence>
<protein>
    <submittedName>
        <fullName evidence="3">Uncharacterized protein</fullName>
    </submittedName>
</protein>
<feature type="region of interest" description="Disordered" evidence="1">
    <location>
        <begin position="101"/>
        <end position="121"/>
    </location>
</feature>
<evidence type="ECO:0000313" key="4">
    <source>
        <dbReference type="Proteomes" id="UP000827092"/>
    </source>
</evidence>
<feature type="signal peptide" evidence="2">
    <location>
        <begin position="1"/>
        <end position="22"/>
    </location>
</feature>
<dbReference type="AlphaFoldDB" id="A0AAV6UAS3"/>
<name>A0AAV6UAS3_9ARAC</name>
<accession>A0AAV6UAS3</accession>
<evidence type="ECO:0000256" key="2">
    <source>
        <dbReference type="SAM" id="SignalP"/>
    </source>
</evidence>
<organism evidence="3 4">
    <name type="scientific">Oedothorax gibbosus</name>
    <dbReference type="NCBI Taxonomy" id="931172"/>
    <lineage>
        <taxon>Eukaryota</taxon>
        <taxon>Metazoa</taxon>
        <taxon>Ecdysozoa</taxon>
        <taxon>Arthropoda</taxon>
        <taxon>Chelicerata</taxon>
        <taxon>Arachnida</taxon>
        <taxon>Araneae</taxon>
        <taxon>Araneomorphae</taxon>
        <taxon>Entelegynae</taxon>
        <taxon>Araneoidea</taxon>
        <taxon>Linyphiidae</taxon>
        <taxon>Erigoninae</taxon>
        <taxon>Oedothorax</taxon>
    </lineage>
</organism>
<dbReference type="Proteomes" id="UP000827092">
    <property type="component" value="Unassembled WGS sequence"/>
</dbReference>
<evidence type="ECO:0000313" key="3">
    <source>
        <dbReference type="EMBL" id="KAG8180376.1"/>
    </source>
</evidence>
<dbReference type="EMBL" id="JAFNEN010000565">
    <property type="protein sequence ID" value="KAG8180376.1"/>
    <property type="molecule type" value="Genomic_DNA"/>
</dbReference>
<keyword evidence="4" id="KW-1185">Reference proteome</keyword>
<gene>
    <name evidence="3" type="ORF">JTE90_025426</name>
</gene>